<keyword evidence="10" id="KW-0675">Receptor</keyword>
<evidence type="ECO:0000313" key="17">
    <source>
        <dbReference type="EMBL" id="RIH63804.1"/>
    </source>
</evidence>
<evidence type="ECO:0000259" key="16">
    <source>
        <dbReference type="Pfam" id="PF07715"/>
    </source>
</evidence>
<evidence type="ECO:0000259" key="15">
    <source>
        <dbReference type="Pfam" id="PF07660"/>
    </source>
</evidence>
<evidence type="ECO:0000256" key="4">
    <source>
        <dbReference type="ARBA" id="ARBA00022496"/>
    </source>
</evidence>
<dbReference type="InterPro" id="IPR039426">
    <property type="entry name" value="TonB-dep_rcpt-like"/>
</dbReference>
<dbReference type="Gene3D" id="2.170.130.10">
    <property type="entry name" value="TonB-dependent receptor, plug domain"/>
    <property type="match status" value="1"/>
</dbReference>
<dbReference type="Pfam" id="PF00593">
    <property type="entry name" value="TonB_dep_Rec_b-barrel"/>
    <property type="match status" value="1"/>
</dbReference>
<keyword evidence="18" id="KW-1185">Reference proteome</keyword>
<evidence type="ECO:0000256" key="8">
    <source>
        <dbReference type="ARBA" id="ARBA00023077"/>
    </source>
</evidence>
<dbReference type="InterPro" id="IPR023997">
    <property type="entry name" value="TonB-dep_OMP_SusC/RagA_CS"/>
</dbReference>
<dbReference type="OrthoDB" id="1109428at2"/>
<dbReference type="NCBIfam" id="TIGR04056">
    <property type="entry name" value="OMP_RagA_SusC"/>
    <property type="match status" value="1"/>
</dbReference>
<dbReference type="InterPro" id="IPR011662">
    <property type="entry name" value="Secretin/TonB_short_N"/>
</dbReference>
<dbReference type="SUPFAM" id="SSF49464">
    <property type="entry name" value="Carboxypeptidase regulatory domain-like"/>
    <property type="match status" value="1"/>
</dbReference>
<comment type="subcellular location">
    <subcellularLocation>
        <location evidence="1 12">Cell outer membrane</location>
        <topology evidence="1 12">Multi-pass membrane protein</topology>
    </subcellularLocation>
</comment>
<accession>A0A399CVK6</accession>
<dbReference type="Gene3D" id="2.60.40.1120">
    <property type="entry name" value="Carboxypeptidase-like, regulatory domain"/>
    <property type="match status" value="1"/>
</dbReference>
<evidence type="ECO:0000256" key="11">
    <source>
        <dbReference type="ARBA" id="ARBA00023237"/>
    </source>
</evidence>
<keyword evidence="9 12" id="KW-0472">Membrane</keyword>
<dbReference type="InterPro" id="IPR000531">
    <property type="entry name" value="Beta-barrel_TonB"/>
</dbReference>
<evidence type="ECO:0000259" key="14">
    <source>
        <dbReference type="Pfam" id="PF00593"/>
    </source>
</evidence>
<dbReference type="PANTHER" id="PTHR30069">
    <property type="entry name" value="TONB-DEPENDENT OUTER MEMBRANE RECEPTOR"/>
    <property type="match status" value="1"/>
</dbReference>
<evidence type="ECO:0000313" key="18">
    <source>
        <dbReference type="Proteomes" id="UP000266441"/>
    </source>
</evidence>
<evidence type="ECO:0000256" key="1">
    <source>
        <dbReference type="ARBA" id="ARBA00004571"/>
    </source>
</evidence>
<dbReference type="InterPro" id="IPR036942">
    <property type="entry name" value="Beta-barrel_TonB_sf"/>
</dbReference>
<evidence type="ECO:0000256" key="9">
    <source>
        <dbReference type="ARBA" id="ARBA00023136"/>
    </source>
</evidence>
<reference evidence="17 18" key="1">
    <citation type="journal article" date="2015" name="Int. J. Syst. Evol. Microbiol.">
        <title>Mariniphaga sediminis sp. nov., isolated from coastal sediment.</title>
        <authorList>
            <person name="Wang F.Q."/>
            <person name="Shen Q.Y."/>
            <person name="Chen G.J."/>
            <person name="Du Z.J."/>
        </authorList>
    </citation>
    <scope>NUCLEOTIDE SEQUENCE [LARGE SCALE GENOMIC DNA]</scope>
    <source>
        <strain evidence="17 18">SY21</strain>
    </source>
</reference>
<dbReference type="PANTHER" id="PTHR30069:SF29">
    <property type="entry name" value="HEMOGLOBIN AND HEMOGLOBIN-HAPTOGLOBIN-BINDING PROTEIN 1-RELATED"/>
    <property type="match status" value="1"/>
</dbReference>
<protein>
    <submittedName>
        <fullName evidence="17">SusC/RagA family TonB-linked outer membrane protein</fullName>
    </submittedName>
</protein>
<dbReference type="SUPFAM" id="SSF56935">
    <property type="entry name" value="Porins"/>
    <property type="match status" value="1"/>
</dbReference>
<dbReference type="InterPro" id="IPR012910">
    <property type="entry name" value="Plug_dom"/>
</dbReference>
<dbReference type="Pfam" id="PF07715">
    <property type="entry name" value="Plug"/>
    <property type="match status" value="1"/>
</dbReference>
<dbReference type="GO" id="GO:0015344">
    <property type="term" value="F:siderophore uptake transmembrane transporter activity"/>
    <property type="evidence" value="ECO:0007669"/>
    <property type="project" value="TreeGrafter"/>
</dbReference>
<dbReference type="RefSeq" id="WP_119351262.1">
    <property type="nucleotide sequence ID" value="NZ_QWET01000016.1"/>
</dbReference>
<name>A0A399CVK6_9BACT</name>
<evidence type="ECO:0000256" key="7">
    <source>
        <dbReference type="ARBA" id="ARBA00023004"/>
    </source>
</evidence>
<keyword evidence="8 13" id="KW-0798">TonB box</keyword>
<feature type="domain" description="TonB-dependent receptor plug" evidence="16">
    <location>
        <begin position="225"/>
        <end position="327"/>
    </location>
</feature>
<dbReference type="Gene3D" id="2.40.170.20">
    <property type="entry name" value="TonB-dependent receptor, beta-barrel domain"/>
    <property type="match status" value="1"/>
</dbReference>
<dbReference type="NCBIfam" id="TIGR04057">
    <property type="entry name" value="SusC_RagA_signa"/>
    <property type="match status" value="1"/>
</dbReference>
<keyword evidence="3 12" id="KW-1134">Transmembrane beta strand</keyword>
<dbReference type="GO" id="GO:0044718">
    <property type="term" value="P:siderophore transmembrane transport"/>
    <property type="evidence" value="ECO:0007669"/>
    <property type="project" value="TreeGrafter"/>
</dbReference>
<gene>
    <name evidence="17" type="ORF">D1164_17875</name>
</gene>
<dbReference type="PROSITE" id="PS52016">
    <property type="entry name" value="TONB_DEPENDENT_REC_3"/>
    <property type="match status" value="1"/>
</dbReference>
<feature type="domain" description="TonB-dependent receptor-like beta-barrel" evidence="14">
    <location>
        <begin position="569"/>
        <end position="1018"/>
    </location>
</feature>
<dbReference type="GO" id="GO:0009279">
    <property type="term" value="C:cell outer membrane"/>
    <property type="evidence" value="ECO:0007669"/>
    <property type="project" value="UniProtKB-SubCell"/>
</dbReference>
<dbReference type="AlphaFoldDB" id="A0A399CVK6"/>
<evidence type="ECO:0000256" key="10">
    <source>
        <dbReference type="ARBA" id="ARBA00023170"/>
    </source>
</evidence>
<evidence type="ECO:0000256" key="3">
    <source>
        <dbReference type="ARBA" id="ARBA00022452"/>
    </source>
</evidence>
<keyword evidence="2 12" id="KW-0813">Transport</keyword>
<feature type="domain" description="Secretin/TonB short N-terminal" evidence="15">
    <location>
        <begin position="71"/>
        <end position="120"/>
    </location>
</feature>
<keyword evidence="7" id="KW-0408">Iron</keyword>
<dbReference type="Proteomes" id="UP000266441">
    <property type="component" value="Unassembled WGS sequence"/>
</dbReference>
<comment type="similarity">
    <text evidence="12 13">Belongs to the TonB-dependent receptor family.</text>
</comment>
<evidence type="ECO:0000256" key="2">
    <source>
        <dbReference type="ARBA" id="ARBA00022448"/>
    </source>
</evidence>
<dbReference type="InterPro" id="IPR023996">
    <property type="entry name" value="TonB-dep_OMP_SusC/RagA"/>
</dbReference>
<dbReference type="InterPro" id="IPR008969">
    <property type="entry name" value="CarboxyPept-like_regulatory"/>
</dbReference>
<organism evidence="17 18">
    <name type="scientific">Mariniphaga sediminis</name>
    <dbReference type="NCBI Taxonomy" id="1628158"/>
    <lineage>
        <taxon>Bacteria</taxon>
        <taxon>Pseudomonadati</taxon>
        <taxon>Bacteroidota</taxon>
        <taxon>Bacteroidia</taxon>
        <taxon>Marinilabiliales</taxon>
        <taxon>Prolixibacteraceae</taxon>
        <taxon>Mariniphaga</taxon>
    </lineage>
</organism>
<evidence type="ECO:0000256" key="12">
    <source>
        <dbReference type="PROSITE-ProRule" id="PRU01360"/>
    </source>
</evidence>
<evidence type="ECO:0000256" key="13">
    <source>
        <dbReference type="RuleBase" id="RU003357"/>
    </source>
</evidence>
<evidence type="ECO:0000256" key="6">
    <source>
        <dbReference type="ARBA" id="ARBA00022729"/>
    </source>
</evidence>
<keyword evidence="4" id="KW-0406">Ion transport</keyword>
<dbReference type="InterPro" id="IPR037066">
    <property type="entry name" value="Plug_dom_sf"/>
</dbReference>
<dbReference type="Pfam" id="PF07660">
    <property type="entry name" value="STN"/>
    <property type="match status" value="1"/>
</dbReference>
<keyword evidence="6" id="KW-0732">Signal</keyword>
<keyword evidence="11 12" id="KW-0998">Cell outer membrane</keyword>
<keyword evidence="5 12" id="KW-0812">Transmembrane</keyword>
<sequence>MKKKCEKPTRLKCAWLQKLVKIMKLTFFLILVSTMLVSAGVYSQNTKLSLHYEEISIGDLLELIEEQTEFRFAFSKSSLNRDEKVSINVKGEKLDKVLSIILDPNQLSYRIIDKYVVISDKSVPGENRGFQPQITVSGKATDSSGSPLPGVTVVIKGTTNGTVTNADGEYSLAGIPDNATLIFSFVGMKTQEVVVGSQTSINVTMEEETIGIEEVVAVGYGYQTKEEISASVSVINAEDITKNNKTDLQQILQGKASGVTVLKSHSLGGGASVRIHGITSINNNEPLWVIDGVPGATIPQPDEIASISILKSADASAIYGARGASGVILVTTKTGRKKMATKISVNVTQGLNMSPKFYNLLNTQEYAELYWLQQMNSGVPTDQISHPLFGSGAQPSLPEYIVPARATSELITNDYISEKYDNRQVNEDGNDVFLISKASIPGTDWWDVITRNGFYQKYDMNIIGGSEKSTFGIVAGYLNEDDYYKYFDYQRYYLRVNTDHDLNNWLTIGQRLNTRYEIDKTFTGLHGYTNVIYACHTTNPIIPVYDVMGNFMGSQVPGGQITGYNPLAALYRGRNSYQNNLNLSGNLYIEANILKGLKAKSQAGFDVGMSERKRYGYRTREHIPPVDYDEVQKYYDSDRTWSWINTINYTTEISDEHSLNLLAGSECIGNKWGYLSGGRQNYYSAGDEPPVYYMIINAGETNRTNAGSYTSWSSFSLFGRLNYQFRDKYIVNATFRRDGSSRFGKNNRYGNFPAISLAWRVSEEQFLKKLDWLNLLKIRGGWGLVGNDRIGNYNSYTTYNVVEGGAPPGSWGDSPTSFYALNGENVGGTSGVQSAAFGNPNAKWETTETINFGIESRIFDFLYVSVEKWQKITKDMLYQASIPAVVGDAAIPSVNIAQMKNRGFDLELKILPKMKGNFKYDFSLYLSHYKNEVTQLTDIEGETLWSPDWAGSRYAIARVGTEYPIFYGYIVDGIFQTEEEATKHPAAFGEGGTYNEPGHFKYRDVNKDGVINDKDRTLIGSPHPDFTAGVTVNMEYKNFDLSADLYMSYGNDILNLMRRKLDFQRFAGNRSTRTLYESWGSPYLANNEDAKMPKYETNDAGSQEPSTYFVEDGSYLRLNNVELGYSLPHNIAKKIDIRFFTRASNLFTITNYTGLDPEVLSSGISLGQDDSARPISSQVMFGVNFNF</sequence>
<evidence type="ECO:0000256" key="5">
    <source>
        <dbReference type="ARBA" id="ARBA00022692"/>
    </source>
</evidence>
<keyword evidence="4" id="KW-0410">Iron transport</keyword>
<proteinExistence type="inferred from homology"/>
<comment type="caution">
    <text evidence="17">The sequence shown here is derived from an EMBL/GenBank/DDBJ whole genome shotgun (WGS) entry which is preliminary data.</text>
</comment>
<dbReference type="Pfam" id="PF13715">
    <property type="entry name" value="CarbopepD_reg_2"/>
    <property type="match status" value="1"/>
</dbReference>
<dbReference type="EMBL" id="QWET01000016">
    <property type="protein sequence ID" value="RIH63804.1"/>
    <property type="molecule type" value="Genomic_DNA"/>
</dbReference>